<evidence type="ECO:0000256" key="1">
    <source>
        <dbReference type="SAM" id="MobiDB-lite"/>
    </source>
</evidence>
<dbReference type="EMBL" id="JAJSOF020000027">
    <property type="protein sequence ID" value="KAJ4433790.1"/>
    <property type="molecule type" value="Genomic_DNA"/>
</dbReference>
<sequence>MTGLCEGGNESPGSLKDICKQSPPSTRERSPTGGARKAACLRCRLRESSIPRNGSQILQVSNRPLSYHSAKRLIHKSISNISESQLSTRASDKEWKETIRKFPESPRSVGVVEFRLTIGHDRLPHHLYRIDIKSSPLCTFCDPNEVMDETTNVLSCSKQRQC</sequence>
<feature type="region of interest" description="Disordered" evidence="1">
    <location>
        <begin position="1"/>
        <end position="37"/>
    </location>
</feature>
<evidence type="ECO:0000313" key="3">
    <source>
        <dbReference type="Proteomes" id="UP001148838"/>
    </source>
</evidence>
<comment type="caution">
    <text evidence="2">The sequence shown here is derived from an EMBL/GenBank/DDBJ whole genome shotgun (WGS) entry which is preliminary data.</text>
</comment>
<name>A0ABQ8SJ36_PERAM</name>
<organism evidence="2 3">
    <name type="scientific">Periplaneta americana</name>
    <name type="common">American cockroach</name>
    <name type="synonym">Blatta americana</name>
    <dbReference type="NCBI Taxonomy" id="6978"/>
    <lineage>
        <taxon>Eukaryota</taxon>
        <taxon>Metazoa</taxon>
        <taxon>Ecdysozoa</taxon>
        <taxon>Arthropoda</taxon>
        <taxon>Hexapoda</taxon>
        <taxon>Insecta</taxon>
        <taxon>Pterygota</taxon>
        <taxon>Neoptera</taxon>
        <taxon>Polyneoptera</taxon>
        <taxon>Dictyoptera</taxon>
        <taxon>Blattodea</taxon>
        <taxon>Blattoidea</taxon>
        <taxon>Blattidae</taxon>
        <taxon>Blattinae</taxon>
        <taxon>Periplaneta</taxon>
    </lineage>
</organism>
<reference evidence="2 3" key="1">
    <citation type="journal article" date="2022" name="Allergy">
        <title>Genome assembly and annotation of Periplaneta americana reveal a comprehensive cockroach allergen profile.</title>
        <authorList>
            <person name="Wang L."/>
            <person name="Xiong Q."/>
            <person name="Saelim N."/>
            <person name="Wang L."/>
            <person name="Nong W."/>
            <person name="Wan A.T."/>
            <person name="Shi M."/>
            <person name="Liu X."/>
            <person name="Cao Q."/>
            <person name="Hui J.H.L."/>
            <person name="Sookrung N."/>
            <person name="Leung T.F."/>
            <person name="Tungtrongchitr A."/>
            <person name="Tsui S.K.W."/>
        </authorList>
    </citation>
    <scope>NUCLEOTIDE SEQUENCE [LARGE SCALE GENOMIC DNA]</scope>
    <source>
        <strain evidence="2">PWHHKU_190912</strain>
    </source>
</reference>
<gene>
    <name evidence="2" type="ORF">ANN_16102</name>
</gene>
<dbReference type="Proteomes" id="UP001148838">
    <property type="component" value="Unassembled WGS sequence"/>
</dbReference>
<protein>
    <submittedName>
        <fullName evidence="2">Uncharacterized protein</fullName>
    </submittedName>
</protein>
<proteinExistence type="predicted"/>
<keyword evidence="3" id="KW-1185">Reference proteome</keyword>
<evidence type="ECO:0000313" key="2">
    <source>
        <dbReference type="EMBL" id="KAJ4433790.1"/>
    </source>
</evidence>
<accession>A0ABQ8SJ36</accession>